<dbReference type="InterPro" id="IPR056823">
    <property type="entry name" value="TEN-like_YD-shell"/>
</dbReference>
<dbReference type="Pfam" id="PF05593">
    <property type="entry name" value="RHS_repeat"/>
    <property type="match status" value="10"/>
</dbReference>
<keyword evidence="6" id="KW-1185">Reference proteome</keyword>
<name>A0A840MST5_9PROT</name>
<evidence type="ECO:0000259" key="4">
    <source>
        <dbReference type="PROSITE" id="PS51782"/>
    </source>
</evidence>
<protein>
    <submittedName>
        <fullName evidence="5">YD repeat-containing protein</fullName>
    </submittedName>
</protein>
<evidence type="ECO:0000256" key="2">
    <source>
        <dbReference type="ARBA" id="ARBA00022737"/>
    </source>
</evidence>
<dbReference type="EMBL" id="JACHHY010000037">
    <property type="protein sequence ID" value="MBB5020475.1"/>
    <property type="molecule type" value="Genomic_DNA"/>
</dbReference>
<organism evidence="5 6">
    <name type="scientific">Chitinivorax tropicus</name>
    <dbReference type="NCBI Taxonomy" id="714531"/>
    <lineage>
        <taxon>Bacteria</taxon>
        <taxon>Pseudomonadati</taxon>
        <taxon>Pseudomonadota</taxon>
        <taxon>Betaproteobacteria</taxon>
        <taxon>Chitinivorax</taxon>
    </lineage>
</organism>
<dbReference type="PANTHER" id="PTHR32305">
    <property type="match status" value="1"/>
</dbReference>
<dbReference type="InterPro" id="IPR013517">
    <property type="entry name" value="FG-GAP"/>
</dbReference>
<dbReference type="Pfam" id="PF25023">
    <property type="entry name" value="TEN_YD-shell"/>
    <property type="match status" value="3"/>
</dbReference>
<dbReference type="InterPro" id="IPR006530">
    <property type="entry name" value="YD"/>
</dbReference>
<accession>A0A840MST5</accession>
<dbReference type="InterPro" id="IPR050708">
    <property type="entry name" value="T6SS_VgrG/RHS"/>
</dbReference>
<dbReference type="PANTHER" id="PTHR32305:SF15">
    <property type="entry name" value="PROTEIN RHSA-RELATED"/>
    <property type="match status" value="1"/>
</dbReference>
<comment type="caution">
    <text evidence="5">The sequence shown here is derived from an EMBL/GenBank/DDBJ whole genome shotgun (WGS) entry which is preliminary data.</text>
</comment>
<feature type="domain" description="LysM" evidence="4">
    <location>
        <begin position="4818"/>
        <end position="4865"/>
    </location>
</feature>
<feature type="non-terminal residue" evidence="5">
    <location>
        <position position="5266"/>
    </location>
</feature>
<dbReference type="InterPro" id="IPR018392">
    <property type="entry name" value="LysM"/>
</dbReference>
<feature type="transmembrane region" description="Helical" evidence="3">
    <location>
        <begin position="4944"/>
        <end position="4967"/>
    </location>
</feature>
<dbReference type="Pfam" id="PF13517">
    <property type="entry name" value="FG-GAP_3"/>
    <property type="match status" value="1"/>
</dbReference>
<reference evidence="5 6" key="1">
    <citation type="submission" date="2020-08" db="EMBL/GenBank/DDBJ databases">
        <title>Genomic Encyclopedia of Type Strains, Phase IV (KMG-IV): sequencing the most valuable type-strain genomes for metagenomic binning, comparative biology and taxonomic classification.</title>
        <authorList>
            <person name="Goeker M."/>
        </authorList>
    </citation>
    <scope>NUCLEOTIDE SEQUENCE [LARGE SCALE GENOMIC DNA]</scope>
    <source>
        <strain evidence="5 6">DSM 27165</strain>
    </source>
</reference>
<dbReference type="InterPro" id="IPR031325">
    <property type="entry name" value="RHS_repeat"/>
</dbReference>
<sequence>GDGKADLVEIRRESDAKVTATTWLTTETGLVKGETTDISANNPYRARYYLADLSGDGKADLIAQWDNAGTTYHTEWTLSGKGFVRDQESRSWGALDNHLQTLTLDNNADGRQDVARTFKYNSELWVGINQRTVGGLNNYSEMKLDAWNETSRFFAADVNGDGKQDLIQVYTGADSNTHVRHWVSNGLLFTSGQDVSIGEVRPGAHFLVGDLNADGKPDLVQIWQSTDKQAMAQILRATASGYSGVSSSVLGTWHEDAQYRLVRQNGDNRPDLVGSWQESDGRWTSTVWRQQAMPNRFMPAITQTSVAGDAFQSTAVQFAAGDRDTLASSAIALAGATKDAFNSSAEVTKDAFGTNAAQFAAPVKDVFATTVQQFEAPAADQFTAGQSIAVARDVRFSTSNSHVATSAGFNNAWYVSNPVADGVLGGAQVAQPSNRPMQDDSILEAVRAHVGITSRSVGVQHLFDVAGREVFTLSVDGMLTERQYDATGKMLRESHYATPILSSSPLTLAEVQARLAILPKTTFDRHVYVVYDLAGRERYRIGADRAVSSIDYDAAGRIVRRTRFAQALPGNIDLTQPLTLVAVAQAMTGGDHTQDQIERQGYDAAGRPIYSIDGMGYVTERRFDGAGNEIGRRAHAGRADLAVWDAEQRLTTDGVQTVLRSHAFYDAANRLVVELDGEGYVTRRVYDVSGQLIQRIRYGTALNVADSADLATVLSKLPVKLDNLLDGVERYVYDTAGRLAITIDGIGRVRRSVYDAMGRVVRTIQYAKIAADRLNLADYGKPAAADRVTDVVYDESGRVRYTIDPEGVVIEQRYDYLDHVTQTIRHQQRVSTRPYDVVELNIKDANSKDRTLFDPALAFSRTQNPNGQWQYGFAGKLGDFTRFEKPEHNGQGFDLWRQTTTTHPFIAHNSSDQRITWSSSWLDAKQMSFHPGATDKDRFAILRFVVPSKGTYSLNVQFFANDQSGTTSDAYVLLNGKQLFGSDVTRGLNPITDQIIELNEGDTLDFAVGVGPNGNYNNDLTGIALRLWQGSPTLLAGQGAINSAAALYALTQDLQASSVSRERTHYFYDETGRMRYGVDPEGRVTHYRYDSFGQLIGSIVHADRLVDSVLTLEKLEAQFANADSQDRISRVIYDVAGRERFRIDTLGYVIETRYNNQGQRSEQIAYAKAVKTDEVLDAATVIKALQLDAADRHTTYRYDASGRLSEQTTSNKTERFTYNAAGLLVTRTDGLLHQWQQRYDQRGLLVETSNDAGEMTRYGYNAAGLRESMTDGNKYTALNLYDQAGQVVASLDGKGQAERYQYDAFGNRIETIDRLGARTRYEYDKGNRVIRQFNADDHFKLNQYDDRGNLVMQQVDLGLAANQSTQVINGGFEAVYVGNYTFRPTDPAWRYENNAGVASLLLPNVSGEGKQGAFIQANSAISQTLELRSGAYLRFKAAQHPQTIKDQRFQILLNDVPQGEPIVPPYGEYGEFVIPLNVPADGKYTITIRSTWADVPGHISAQVDDVRIDQPAVATTVNRYDSSGRLLASVNAEGEVTTYEYDTFGNRVASVRHAEKVLVSADSRTSLPGVDAADEVTRYSYDRAGRLETITNALKQVSRHEYDGFGNVVRSTDTGKQVSQQRFNVLNQLLESTDALGHRTVYEYDAAGNRIRSSLYEVGSTVPTVVNRYRYDAANRLVEESIDGVAGSTVYGYDNAGNKISVTDGKGYTTRYTYDANRRLETQTDGEGNVTRYGYDAVGNRTRITNGAGQTTNYRYDNLRQLVEEIDANQISVKHRYDAVGNRIADIDGNGNTVQLRYDLVNRLVGETSARTVVTRYQYDSFGNLRTKQRGNAERTISWRYDYDLLNRQTAEVSGEGYRTEYGYDAAGNRTIVRKALDQSASQWQVTRQGYDALGREAWRLQSGGQLTRTRYDAQGNVASRTVYGNVSDIPGSEPVPRHGDSGLSVSYRYNGRRQLVSETGVDGQVTTYGYDAAGNLQEKIEFSGTAQARRTAYEYDKANRKVRETDAFKGDTRYAYDGANRIITRTEVAGHGRLSVTHLKYDSVGNLVRQEDALGNVVIQQFDNNHNLKEKREADGTAAQRITTYRYDADNQVIEINGSGSQQQLRYDAFGNKIEVRLGGDRGPRNLFRYDNDQRLIQSTDGNGVEATYRYDGVGNRLEKVEGSNQGNQARLIQVRYDAANRVSSETNALGYTTSYTYDDRGNRASVTVGQYLLTPQDTGYDAAKAALAKPTTTHYTYDAAGRVLTMLTAGGRLTRNQYDAAGNLVSSTLSRADGQDARTTRYRYDLLGRSTHVIDAEGFGSLVEYDEAGQKTRVSSGVYLLQAGDNGYDAAKAARAATLGTRYEYDLNGQVTAEVNGAGDRTEYRYDGLGNRIAKIQAAGTVLARTTTYQYDNAGRLVETITPEGGRSKRRYHPVFADKIVAEDILQGINSNGQEVWLSRTYGYDAAMHQVSDHTDAGLDFGYSHDVFGNQTDKWLSVSDSTRSTESEGPRVAGSGLHVVHVEYDALDRKLSETDADNHTNRFRYDSRGNLIWQQDALGRVSRFYYDQDGLLVMGVEATGAVTRYQYDVNGNKLAARQFATLLGTPVADLDDFLAPVVGEQTTDRLSQWQYDLAGQVRSETQPDGSRTDFIRDGVGQVLEQRAYANTTQPRITQLSYDAAGRLQTQLEPTGLRTTLGYDAAGNKVRQETVDTRNPSSAARITTWEYDRDNRQITEVTDPAGLKLMVRAEYDKVGNLVAHIDGVGRRSEFRFDRYNRQIEQRDGAGNLVSSVSYDARGRVQTVSDAKGTVSFTYDDLNRKLTETRQVAWQSLIGSGSQVLIRYQYDAVGNVVQLTQPDGARSTRYYDEGNRLVAELDVDQVLHRYRYNAYGQVTEETIHLTRLDPSAHNPQQQLTTPPGESRLIRRDYDLAGRVTRVRYPDIMVTELIDRNRVNPGVRQTVITPEESHVYNAYGEDLDSRGKDGRRTLQYFDAAGRVVAKVDAAGYLTELDYDASGNVLQQRAYLGQLDLAGLNLNQRPTGVGGVAITDFRFDVAGRLVEQLDPARDVADSAGNVRNGYRPKTVFSYNAAGQLTHKAMGADSSNTLHSWQYFDTAGQMVGTIDQKRMLTLFTYDARGNKTAEQKMGRAVAQEVDLSTLTGDYAALHALVSGPSNNWTINYVYDAANRLIEHYEQAQLVNKYAYDAMGNRTYTQDAMGRTTNTVYDAKGRQIKTIGVDGSGTVARYDAEGNRTFVYTGEMPNQATLPKEIRVEQGVALQINWLFSTPIIGGRSWVVYGPQSNVDIDAYPGRTGEQLATEGQHVAEVPKPASGTQVYFRIVSQDAAGNLSWSEEKVLTVAPQYDKVEVYEVGNGTLRYRIHFEDGVNDPVIHVHGSATPLILKPTGDGYYQAEGEMPHEMTWLSYVITWRDASGKQQTGIMQTLSRIGQRASPSSAVSHEVVNPAIGNAAEFGYKLVLDTGFDARQLNEFQLVLAEIQMAGSTAIHRASALVKDVASNEHYSLVVGSTSDMLAAGQYDIRLKGMRADGSVVDLDRFNYVLTPLPAPAVGSDPNKPITSEVKLIQHLSWRNPHNGFTGQWVIVNKQLRAVTQQGDSTIMEGNDLVLGDHYMEVYYTQQIGQRHQINVNTTQATHLEEIKVPDGYQVDLSCKLSESQRQKAKAVYFALQPDTLDGTTSDFMSSNWLRQALELKGDRFTGQMTHVVKGNYRVALFSVDAEGKVEVLQTGKVPISANVTFPYGGPLDQRITTAEQFRKETNQVPTPDTYHLDYVVTLTQEELASIQGKLKVSYYAEGKAKIETLDMVAEGNVLKARLPDLKGKYEIKVYYQNADGRTVIVDWRQHEPKNSLASEGYSAVILGKEQDIHLTKDVNGLHVALGSYLGPQAAAKRALEVSVLPTGFGAGQRLNDGRLTGYYLESRYDAAGNKIASNETDGIWREYGVDQAGNAVLTQLYDKAGGAYQGNQLAEFDGRGRKVAEWGAAYTAYRDGDDPTATVQRQHIRYRYHRNDQIADQVTLLGDVGGNLFDEPLDPGLATRQRTVFDAVGQKLATTDAMGNTVRYQYDEAGRLVATIDARGYRSSNRYDASGNLVEEIDAVGARTQYQYDDWGRRIIKRDALGRETSYGWLGDRLIRQGNLEFSYDAVGNRRIIRENGIAIQQDHDAMNRVIAVHTWENGVEKIERRAYDVYGNLVGESKGDDWGKAYWYGGFNRLQRMNDETGLVTYYEYDGLGRQIREHNAEGKDIRKAYDAAGHLLSVTDLATGSQTTYRYDLAGRKVHERFDGQGQSRDLRYEYDASGRQIAWRDRVTQTGSRSELDGNGNLTRIWHDGMGPWFDRRYEFDGNNRVTRESHGDGRLVHAFHYDGVGNRVEDNDGGRVVHYRYDAQNRVVAAQWYGSVQVSAAAAGFTDLNALSSMLGITDHHADSIQLQGGQQTLTLPANSRVTLRNLAQTHLGDANLWQRISILGWYRPADNGPRFNRHGVEIPATTTNTASILEPVMGEIGPDSELGEGIVIQFNLTLRDLARVHYGNEAGWTELAQANGLSDPDAVLATGTQLKAPHLWQMSWEYDTRGNVTSVSQGYGWYYAKRSLSQYDGANRKIHGEEQALVKVSYPISESFRSQDFDNRWQTRTNWQVGYALGTEQRTDMRYDSQGRLAQLTTRISGSLRPNTATYLALGRRNLQQTQWMSADDKDYVYNYRYTADGRASGISGYGPKGGNGSTAFYYNANRQLIRQVQGQGDGMERGEQSTFVYDNDGHILHKWHDSGRKDSTVEVIHYLYANGQAVGETGQYTDGSIKTLIEDGRFARIETLNRDFPSGTVSSYTAKGGENLRQVAGSVWGNPALWYLIADANGLRGDSELQAGQKLTLPPLNRSDTVNSDSFRVYREDEIIGNQTPNIQTPPPKKKCGGFGMILMIVVAVVVTIFTAGAALAVIAPGMTAGMTVMGAGMAALGGSMGFAGIAAAAIGGFVGSVAAQGVGKLTGDVQHFSLRQAVLSGVASGLGAGLSWAASASGAISSSTTTLSGVTQGANTASQGLGMLGSIGNYAQMAMSAMVGNALTQRAAIHLKQQEHFSWRQVAVAGAAAPIAHALGQQLDGLLGIDRHINPLLQDGLKNGEVLSRLSTRLLSNTLTNLVDSAIQHKLHQELDRRGRYQGRYRLGDQLPGAVGNSITDEIKGYYTAGARQTLDEASNPRANLHPPAQNPFLIDRDPVNLPRNDVSYYQDQMAGGKLPLIDNREGIDPIDLIGVDGENDFNHAMQLRERGVALQE</sequence>
<gene>
    <name evidence="5" type="ORF">HNQ59_003795</name>
</gene>
<keyword evidence="3" id="KW-0472">Membrane</keyword>
<dbReference type="RefSeq" id="WP_184041866.1">
    <property type="nucleotide sequence ID" value="NZ_JACHHY010000037.1"/>
</dbReference>
<keyword evidence="1" id="KW-0732">Signal</keyword>
<evidence type="ECO:0000256" key="1">
    <source>
        <dbReference type="ARBA" id="ARBA00022729"/>
    </source>
</evidence>
<evidence type="ECO:0000313" key="6">
    <source>
        <dbReference type="Proteomes" id="UP000575898"/>
    </source>
</evidence>
<feature type="non-terminal residue" evidence="5">
    <location>
        <position position="1"/>
    </location>
</feature>
<evidence type="ECO:0000313" key="5">
    <source>
        <dbReference type="EMBL" id="MBB5020475.1"/>
    </source>
</evidence>
<keyword evidence="3" id="KW-0812">Transmembrane</keyword>
<dbReference type="Gene3D" id="2.180.10.10">
    <property type="entry name" value="RHS repeat-associated core"/>
    <property type="match status" value="13"/>
</dbReference>
<evidence type="ECO:0000256" key="3">
    <source>
        <dbReference type="SAM" id="Phobius"/>
    </source>
</evidence>
<dbReference type="Pfam" id="PF01476">
    <property type="entry name" value="LysM"/>
    <property type="match status" value="1"/>
</dbReference>
<dbReference type="Proteomes" id="UP000575898">
    <property type="component" value="Unassembled WGS sequence"/>
</dbReference>
<keyword evidence="2" id="KW-0677">Repeat</keyword>
<dbReference type="NCBIfam" id="TIGR01643">
    <property type="entry name" value="YD_repeat_2x"/>
    <property type="match status" value="21"/>
</dbReference>
<dbReference type="PROSITE" id="PS51782">
    <property type="entry name" value="LYSM"/>
    <property type="match status" value="1"/>
</dbReference>
<keyword evidence="3" id="KW-1133">Transmembrane helix</keyword>
<feature type="transmembrane region" description="Helical" evidence="3">
    <location>
        <begin position="4907"/>
        <end position="4932"/>
    </location>
</feature>
<dbReference type="InterPro" id="IPR028994">
    <property type="entry name" value="Integrin_alpha_N"/>
</dbReference>
<dbReference type="SUPFAM" id="SSF69318">
    <property type="entry name" value="Integrin alpha N-terminal domain"/>
    <property type="match status" value="1"/>
</dbReference>
<proteinExistence type="predicted"/>